<feature type="domain" description="HTH araC/xylS-type" evidence="4">
    <location>
        <begin position="156"/>
        <end position="253"/>
    </location>
</feature>
<name>A0A919EY72_9ACTN</name>
<evidence type="ECO:0000256" key="1">
    <source>
        <dbReference type="ARBA" id="ARBA00023015"/>
    </source>
</evidence>
<keyword evidence="1" id="KW-0805">Transcription regulation</keyword>
<dbReference type="InterPro" id="IPR018060">
    <property type="entry name" value="HTH_AraC"/>
</dbReference>
<evidence type="ECO:0000313" key="5">
    <source>
        <dbReference type="EMBL" id="GHG57773.1"/>
    </source>
</evidence>
<reference evidence="6" key="1">
    <citation type="journal article" date="2019" name="Int. J. Syst. Evol. Microbiol.">
        <title>The Global Catalogue of Microorganisms (GCM) 10K type strain sequencing project: providing services to taxonomists for standard genome sequencing and annotation.</title>
        <authorList>
            <consortium name="The Broad Institute Genomics Platform"/>
            <consortium name="The Broad Institute Genome Sequencing Center for Infectious Disease"/>
            <person name="Wu L."/>
            <person name="Ma J."/>
        </authorList>
    </citation>
    <scope>NUCLEOTIDE SEQUENCE [LARGE SCALE GENOMIC DNA]</scope>
    <source>
        <strain evidence="6">JCM 4253</strain>
    </source>
</reference>
<dbReference type="SMART" id="SM00342">
    <property type="entry name" value="HTH_ARAC"/>
    <property type="match status" value="1"/>
</dbReference>
<dbReference type="Gene3D" id="1.10.10.60">
    <property type="entry name" value="Homeodomain-like"/>
    <property type="match status" value="1"/>
</dbReference>
<dbReference type="Pfam" id="PF12833">
    <property type="entry name" value="HTH_18"/>
    <property type="match status" value="1"/>
</dbReference>
<comment type="caution">
    <text evidence="5">The sequence shown here is derived from an EMBL/GenBank/DDBJ whole genome shotgun (WGS) entry which is preliminary data.</text>
</comment>
<dbReference type="PANTHER" id="PTHR46796">
    <property type="entry name" value="HTH-TYPE TRANSCRIPTIONAL ACTIVATOR RHAS-RELATED"/>
    <property type="match status" value="1"/>
</dbReference>
<organism evidence="5 6">
    <name type="scientific">Streptomyces capoamus</name>
    <dbReference type="NCBI Taxonomy" id="68183"/>
    <lineage>
        <taxon>Bacteria</taxon>
        <taxon>Bacillati</taxon>
        <taxon>Actinomycetota</taxon>
        <taxon>Actinomycetes</taxon>
        <taxon>Kitasatosporales</taxon>
        <taxon>Streptomycetaceae</taxon>
        <taxon>Streptomyces</taxon>
    </lineage>
</organism>
<keyword evidence="2" id="KW-0238">DNA-binding</keyword>
<dbReference type="PROSITE" id="PS01124">
    <property type="entry name" value="HTH_ARAC_FAMILY_2"/>
    <property type="match status" value="1"/>
</dbReference>
<dbReference type="InterPro" id="IPR050204">
    <property type="entry name" value="AraC_XylS_family_regulators"/>
</dbReference>
<keyword evidence="6" id="KW-1185">Reference proteome</keyword>
<dbReference type="GO" id="GO:0043565">
    <property type="term" value="F:sequence-specific DNA binding"/>
    <property type="evidence" value="ECO:0007669"/>
    <property type="project" value="InterPro"/>
</dbReference>
<sequence length="273" mass="29560">MELRQACRAAGIGVVAVSEHTGPPRLHRALPVLSSRLVVSLGAPIDVRYGDHARRAQAVVTGMMRPGTATPCLILRPRQPVVYVELSPTATQRLTGVPVSEVDAGGLDADALLPWLGLLSEELADRPAGARAPLMRRRLLDHLARADRPEVSPYAVEALRIIRAGRGRVSVEDVARQVHLSPRRLRHVMGSEVGIGPKFASRVARLAAAVRRASQGADSWAQIAAESAYHDQSHLVRDFHDLMRTTPSAWLAEEGRNLQGWAGSAPRSSSHDQ</sequence>
<dbReference type="PANTHER" id="PTHR46796:SF15">
    <property type="entry name" value="BLL1074 PROTEIN"/>
    <property type="match status" value="1"/>
</dbReference>
<gene>
    <name evidence="5" type="ORF">GCM10018980_44610</name>
</gene>
<dbReference type="GO" id="GO:0003700">
    <property type="term" value="F:DNA-binding transcription factor activity"/>
    <property type="evidence" value="ECO:0007669"/>
    <property type="project" value="InterPro"/>
</dbReference>
<evidence type="ECO:0000313" key="6">
    <source>
        <dbReference type="Proteomes" id="UP000619355"/>
    </source>
</evidence>
<dbReference type="RefSeq" id="WP_189984002.1">
    <property type="nucleotide sequence ID" value="NZ_BNBF01000013.1"/>
</dbReference>
<dbReference type="Proteomes" id="UP000619355">
    <property type="component" value="Unassembled WGS sequence"/>
</dbReference>
<dbReference type="EMBL" id="BNBF01000013">
    <property type="protein sequence ID" value="GHG57773.1"/>
    <property type="molecule type" value="Genomic_DNA"/>
</dbReference>
<evidence type="ECO:0000256" key="3">
    <source>
        <dbReference type="ARBA" id="ARBA00023163"/>
    </source>
</evidence>
<evidence type="ECO:0000256" key="2">
    <source>
        <dbReference type="ARBA" id="ARBA00023125"/>
    </source>
</evidence>
<accession>A0A919EY72</accession>
<protein>
    <recommendedName>
        <fullName evidence="4">HTH araC/xylS-type domain-containing protein</fullName>
    </recommendedName>
</protein>
<evidence type="ECO:0000259" key="4">
    <source>
        <dbReference type="PROSITE" id="PS01124"/>
    </source>
</evidence>
<dbReference type="AlphaFoldDB" id="A0A919EY72"/>
<keyword evidence="3" id="KW-0804">Transcription</keyword>
<proteinExistence type="predicted"/>